<reference evidence="3 4" key="1">
    <citation type="submission" date="2016-10" db="EMBL/GenBank/DDBJ databases">
        <title>Genome sequence of the basidiomycete white-rot fungus Trametes pubescens.</title>
        <authorList>
            <person name="Makela M.R."/>
            <person name="Granchi Z."/>
            <person name="Peng M."/>
            <person name="De Vries R.P."/>
            <person name="Grigoriev I."/>
            <person name="Riley R."/>
            <person name="Hilden K."/>
        </authorList>
    </citation>
    <scope>NUCLEOTIDE SEQUENCE [LARGE SCALE GENOMIC DNA]</scope>
    <source>
        <strain evidence="3 4">FBCC735</strain>
    </source>
</reference>
<sequence>MSWITYTISRALWALWRCFPSSVRLAVYNWVERRYGRAASNGYRARLLPFGLVFKRCSSSPHYEAENIRFIANNTSVPVPRILDVVEYTSPQRTQPSGLIIMTRLEGESLEKWIYDRTIYAPGQSELLRELEVCMEKGNLAALNAVIAQLDALPKPTLDLSEAGPLMQDLRDAFTELRSITPPVSPAVSGLSGGPVRCNRGGDSMLIGPFQDQQDFKDALFAQANSVLFPHRMPTLQRLAAPVNATRHRICFTHADLAARNILVKDGRLSGIVDWEFAGWYPEYWELVAMEMQMVDMAVLHQFWDAVQLFGREPYRDALALEWALGCCTGEMMVMGEAGDDMSCPRIAGKKRATATPSRST</sequence>
<gene>
    <name evidence="3" type="ORF">TRAPUB_12133</name>
</gene>
<dbReference type="InterPro" id="IPR008266">
    <property type="entry name" value="Tyr_kinase_AS"/>
</dbReference>
<dbReference type="EMBL" id="MNAD01000659">
    <property type="protein sequence ID" value="OJT11333.1"/>
    <property type="molecule type" value="Genomic_DNA"/>
</dbReference>
<evidence type="ECO:0000259" key="2">
    <source>
        <dbReference type="Pfam" id="PF01636"/>
    </source>
</evidence>
<dbReference type="GO" id="GO:0004672">
    <property type="term" value="F:protein kinase activity"/>
    <property type="evidence" value="ECO:0007669"/>
    <property type="project" value="InterPro"/>
</dbReference>
<organism evidence="3 4">
    <name type="scientific">Trametes pubescens</name>
    <name type="common">White-rot fungus</name>
    <dbReference type="NCBI Taxonomy" id="154538"/>
    <lineage>
        <taxon>Eukaryota</taxon>
        <taxon>Fungi</taxon>
        <taxon>Dikarya</taxon>
        <taxon>Basidiomycota</taxon>
        <taxon>Agaricomycotina</taxon>
        <taxon>Agaricomycetes</taxon>
        <taxon>Polyporales</taxon>
        <taxon>Polyporaceae</taxon>
        <taxon>Trametes</taxon>
    </lineage>
</organism>
<proteinExistence type="predicted"/>
<accession>A0A1M2VUQ1</accession>
<evidence type="ECO:0000313" key="4">
    <source>
        <dbReference type="Proteomes" id="UP000184267"/>
    </source>
</evidence>
<dbReference type="OMA" id="FPEYCEY"/>
<dbReference type="InterPro" id="IPR002575">
    <property type="entry name" value="Aminoglycoside_PTrfase"/>
</dbReference>
<dbReference type="STRING" id="154538.A0A1M2VUQ1"/>
<feature type="chain" id="PRO_5012454122" description="Aminoglycoside phosphotransferase domain-containing protein" evidence="1">
    <location>
        <begin position="19"/>
        <end position="361"/>
    </location>
</feature>
<dbReference type="SUPFAM" id="SSF56112">
    <property type="entry name" value="Protein kinase-like (PK-like)"/>
    <property type="match status" value="1"/>
</dbReference>
<dbReference type="Pfam" id="PF01636">
    <property type="entry name" value="APH"/>
    <property type="match status" value="1"/>
</dbReference>
<dbReference type="PANTHER" id="PTHR21310:SF58">
    <property type="entry name" value="AMINOGLYCOSIDE PHOSPHOTRANSFERASE DOMAIN-CONTAINING PROTEIN"/>
    <property type="match status" value="1"/>
</dbReference>
<keyword evidence="1" id="KW-0732">Signal</keyword>
<keyword evidence="4" id="KW-1185">Reference proteome</keyword>
<dbReference type="Gene3D" id="3.90.1200.10">
    <property type="match status" value="1"/>
</dbReference>
<dbReference type="AlphaFoldDB" id="A0A1M2VUQ1"/>
<dbReference type="Proteomes" id="UP000184267">
    <property type="component" value="Unassembled WGS sequence"/>
</dbReference>
<dbReference type="InterPro" id="IPR051678">
    <property type="entry name" value="AGP_Transferase"/>
</dbReference>
<dbReference type="PROSITE" id="PS00109">
    <property type="entry name" value="PROTEIN_KINASE_TYR"/>
    <property type="match status" value="1"/>
</dbReference>
<protein>
    <recommendedName>
        <fullName evidence="2">Aminoglycoside phosphotransferase domain-containing protein</fullName>
    </recommendedName>
</protein>
<evidence type="ECO:0000313" key="3">
    <source>
        <dbReference type="EMBL" id="OJT11333.1"/>
    </source>
</evidence>
<comment type="caution">
    <text evidence="3">The sequence shown here is derived from an EMBL/GenBank/DDBJ whole genome shotgun (WGS) entry which is preliminary data.</text>
</comment>
<evidence type="ECO:0000256" key="1">
    <source>
        <dbReference type="SAM" id="SignalP"/>
    </source>
</evidence>
<feature type="domain" description="Aminoglycoside phosphotransferase" evidence="2">
    <location>
        <begin position="236"/>
        <end position="314"/>
    </location>
</feature>
<name>A0A1M2VUQ1_TRAPU</name>
<dbReference type="PANTHER" id="PTHR21310">
    <property type="entry name" value="AMINOGLYCOSIDE PHOSPHOTRANSFERASE-RELATED-RELATED"/>
    <property type="match status" value="1"/>
</dbReference>
<feature type="signal peptide" evidence="1">
    <location>
        <begin position="1"/>
        <end position="18"/>
    </location>
</feature>
<dbReference type="InterPro" id="IPR011009">
    <property type="entry name" value="Kinase-like_dom_sf"/>
</dbReference>
<dbReference type="OrthoDB" id="5404599at2759"/>